<proteinExistence type="predicted"/>
<gene>
    <name evidence="4" type="ORF">GCM10007390_10030</name>
</gene>
<dbReference type="Proteomes" id="UP000598271">
    <property type="component" value="Unassembled WGS sequence"/>
</dbReference>
<comment type="caution">
    <text evidence="4">The sequence shown here is derived from an EMBL/GenBank/DDBJ whole genome shotgun (WGS) entry which is preliminary data.</text>
</comment>
<protein>
    <recommendedName>
        <fullName evidence="3">HTH cro/C1-type domain-containing protein</fullName>
    </recommendedName>
</protein>
<dbReference type="InterPro" id="IPR010982">
    <property type="entry name" value="Lambda_DNA-bd_dom_sf"/>
</dbReference>
<dbReference type="SUPFAM" id="SSF47413">
    <property type="entry name" value="lambda repressor-like DNA-binding domains"/>
    <property type="match status" value="1"/>
</dbReference>
<sequence>MLECHSPKELNSKIALTMTLGEKLRKLRSDKKITQTQAAEWLKVAQSTYFDWENDKNYPTAKNFARLIEVFGISAAELVDPDWMVTLHQPAPEEGQTGETVMQGNALRMFEILQENQQKQHKRLEDKIEQLEEKIKLLEKRA</sequence>
<dbReference type="AlphaFoldDB" id="A0A8J3G7S2"/>
<keyword evidence="5" id="KW-1185">Reference proteome</keyword>
<dbReference type="PROSITE" id="PS50943">
    <property type="entry name" value="HTH_CROC1"/>
    <property type="match status" value="1"/>
</dbReference>
<accession>A0A8J3G7S2</accession>
<name>A0A8J3G7S2_9BACT</name>
<dbReference type="PANTHER" id="PTHR46558">
    <property type="entry name" value="TRACRIPTIONAL REGULATORY PROTEIN-RELATED-RELATED"/>
    <property type="match status" value="1"/>
</dbReference>
<evidence type="ECO:0000313" key="5">
    <source>
        <dbReference type="Proteomes" id="UP000598271"/>
    </source>
</evidence>
<evidence type="ECO:0000256" key="2">
    <source>
        <dbReference type="SAM" id="Coils"/>
    </source>
</evidence>
<dbReference type="GO" id="GO:0003677">
    <property type="term" value="F:DNA binding"/>
    <property type="evidence" value="ECO:0007669"/>
    <property type="project" value="UniProtKB-KW"/>
</dbReference>
<reference evidence="4 5" key="1">
    <citation type="journal article" date="2014" name="Int. J. Syst. Evol. Microbiol.">
        <title>Complete genome sequence of Corynebacterium casei LMG S-19264T (=DSM 44701T), isolated from a smear-ripened cheese.</title>
        <authorList>
            <consortium name="US DOE Joint Genome Institute (JGI-PGF)"/>
            <person name="Walter F."/>
            <person name="Albersmeier A."/>
            <person name="Kalinowski J."/>
            <person name="Ruckert C."/>
        </authorList>
    </citation>
    <scope>NUCLEOTIDE SEQUENCE [LARGE SCALE GENOMIC DNA]</scope>
    <source>
        <strain evidence="4 5">KCTC 12866</strain>
    </source>
</reference>
<feature type="domain" description="HTH cro/C1-type" evidence="3">
    <location>
        <begin position="24"/>
        <end position="78"/>
    </location>
</feature>
<evidence type="ECO:0000313" key="4">
    <source>
        <dbReference type="EMBL" id="GHB58542.1"/>
    </source>
</evidence>
<evidence type="ECO:0000259" key="3">
    <source>
        <dbReference type="PROSITE" id="PS50943"/>
    </source>
</evidence>
<dbReference type="PANTHER" id="PTHR46558:SF4">
    <property type="entry name" value="DNA-BIDING PHAGE PROTEIN"/>
    <property type="match status" value="1"/>
</dbReference>
<dbReference type="InterPro" id="IPR001387">
    <property type="entry name" value="Cro/C1-type_HTH"/>
</dbReference>
<dbReference type="EMBL" id="BMXF01000001">
    <property type="protein sequence ID" value="GHB58542.1"/>
    <property type="molecule type" value="Genomic_DNA"/>
</dbReference>
<feature type="coiled-coil region" evidence="2">
    <location>
        <begin position="107"/>
        <end position="141"/>
    </location>
</feature>
<dbReference type="SMART" id="SM00530">
    <property type="entry name" value="HTH_XRE"/>
    <property type="match status" value="1"/>
</dbReference>
<keyword evidence="2" id="KW-0175">Coiled coil</keyword>
<evidence type="ECO:0000256" key="1">
    <source>
        <dbReference type="ARBA" id="ARBA00023125"/>
    </source>
</evidence>
<dbReference type="CDD" id="cd00093">
    <property type="entry name" value="HTH_XRE"/>
    <property type="match status" value="1"/>
</dbReference>
<dbReference type="Gene3D" id="1.10.260.40">
    <property type="entry name" value="lambda repressor-like DNA-binding domains"/>
    <property type="match status" value="1"/>
</dbReference>
<dbReference type="Pfam" id="PF12844">
    <property type="entry name" value="HTH_19"/>
    <property type="match status" value="1"/>
</dbReference>
<organism evidence="4 5">
    <name type="scientific">Persicitalea jodogahamensis</name>
    <dbReference type="NCBI Taxonomy" id="402147"/>
    <lineage>
        <taxon>Bacteria</taxon>
        <taxon>Pseudomonadati</taxon>
        <taxon>Bacteroidota</taxon>
        <taxon>Cytophagia</taxon>
        <taxon>Cytophagales</taxon>
        <taxon>Spirosomataceae</taxon>
        <taxon>Persicitalea</taxon>
    </lineage>
</organism>
<keyword evidence="1" id="KW-0238">DNA-binding</keyword>